<reference evidence="1" key="1">
    <citation type="submission" date="2016-10" db="EMBL/GenBank/DDBJ databases">
        <title>Sequence of Gallionella enrichment culture.</title>
        <authorList>
            <person name="Poehlein A."/>
            <person name="Muehling M."/>
            <person name="Daniel R."/>
        </authorList>
    </citation>
    <scope>NUCLEOTIDE SEQUENCE</scope>
</reference>
<dbReference type="AlphaFoldDB" id="A0A1J5RLJ3"/>
<sequence>MSTPSSPGIGERLVAEIARLVPEFLQDPVDREMSHGNAAVCVIDASGAVHGRIFGDEPSRGRWCFGIVNRKAIQVWSTGYSTGRFEELVYSGKLDEGRFGINRPDFIGWQGGVALELDDGTPLAAAFSGFRGEKDVEIVVRAAAAVGGIRVREA</sequence>
<organism evidence="1">
    <name type="scientific">mine drainage metagenome</name>
    <dbReference type="NCBI Taxonomy" id="410659"/>
    <lineage>
        <taxon>unclassified sequences</taxon>
        <taxon>metagenomes</taxon>
        <taxon>ecological metagenomes</taxon>
    </lineage>
</organism>
<dbReference type="Gene3D" id="3.30.450.150">
    <property type="entry name" value="Haem-degrading domain"/>
    <property type="match status" value="1"/>
</dbReference>
<dbReference type="SUPFAM" id="SSF143744">
    <property type="entry name" value="GlcG-like"/>
    <property type="match status" value="1"/>
</dbReference>
<dbReference type="EMBL" id="MLJW01000138">
    <property type="protein sequence ID" value="OIQ97072.1"/>
    <property type="molecule type" value="Genomic_DNA"/>
</dbReference>
<protein>
    <recommendedName>
        <fullName evidence="2">Heme-binding protein</fullName>
    </recommendedName>
</protein>
<name>A0A1J5RLJ3_9ZZZZ</name>
<dbReference type="InterPro" id="IPR038084">
    <property type="entry name" value="PduO/GlcC-like_sf"/>
</dbReference>
<evidence type="ECO:0008006" key="2">
    <source>
        <dbReference type="Google" id="ProtNLM"/>
    </source>
</evidence>
<gene>
    <name evidence="1" type="ORF">GALL_208970</name>
</gene>
<accession>A0A1J5RLJ3</accession>
<proteinExistence type="predicted"/>
<comment type="caution">
    <text evidence="1">The sequence shown here is derived from an EMBL/GenBank/DDBJ whole genome shotgun (WGS) entry which is preliminary data.</text>
</comment>
<evidence type="ECO:0000313" key="1">
    <source>
        <dbReference type="EMBL" id="OIQ97072.1"/>
    </source>
</evidence>